<dbReference type="InterPro" id="IPR008930">
    <property type="entry name" value="Terpenoid_cyclase/PrenylTrfase"/>
</dbReference>
<dbReference type="Proteomes" id="UP000240542">
    <property type="component" value="Unassembled WGS sequence"/>
</dbReference>
<accession>A0A2P8CNJ8</accession>
<evidence type="ECO:0000313" key="1">
    <source>
        <dbReference type="EMBL" id="PSK86539.1"/>
    </source>
</evidence>
<dbReference type="AlphaFoldDB" id="A0A2P8CNJ8"/>
<name>A0A2P8CNJ8_9ACTN</name>
<comment type="caution">
    <text evidence="1">The sequence shown here is derived from an EMBL/GenBank/DDBJ whole genome shotgun (WGS) entry which is preliminary data.</text>
</comment>
<proteinExistence type="predicted"/>
<gene>
    <name evidence="1" type="ORF">CLV63_13426</name>
</gene>
<sequence length="298" mass="32765">MMELGTLTTAEHFIMRNARLLDRHRYAYHFLGGPAEPIRQVLDAYRNPDGGYGNALDPDLRGHRSQPVAVEAALRILDELGPIPRPIALDACRYLTGVTLDDGGVPPVTRSVRVSDAAPWWRERTDFGARLAPTAAIAGLLHKHHVCHPWRDRATAFCWKRIGSLHWTDPVEAFAVCTFLAHAADRERAAAELARLRPMIRAVTQLTPDTEGRAHTPLDIVTSPDGTAGALFSSAEIDRDLDALQARQESDGGWGHPGESWCATADSDWRGLVTVQRLVTLRAFGCLTEGTAIYPRTA</sequence>
<dbReference type="SUPFAM" id="SSF48239">
    <property type="entry name" value="Terpenoid cyclases/Protein prenyltransferases"/>
    <property type="match status" value="1"/>
</dbReference>
<dbReference type="EMBL" id="PYGA01000034">
    <property type="protein sequence ID" value="PSK86539.1"/>
    <property type="molecule type" value="Genomic_DNA"/>
</dbReference>
<keyword evidence="2" id="KW-1185">Reference proteome</keyword>
<reference evidence="1 2" key="1">
    <citation type="submission" date="2018-03" db="EMBL/GenBank/DDBJ databases">
        <title>Genomic Encyclopedia of Archaeal and Bacterial Type Strains, Phase II (KMG-II): from individual species to whole genera.</title>
        <authorList>
            <person name="Goeker M."/>
        </authorList>
    </citation>
    <scope>NUCLEOTIDE SEQUENCE [LARGE SCALE GENOMIC DNA]</scope>
    <source>
        <strain evidence="1 2">DSM 45312</strain>
    </source>
</reference>
<evidence type="ECO:0000313" key="2">
    <source>
        <dbReference type="Proteomes" id="UP000240542"/>
    </source>
</evidence>
<evidence type="ECO:0008006" key="3">
    <source>
        <dbReference type="Google" id="ProtNLM"/>
    </source>
</evidence>
<protein>
    <recommendedName>
        <fullName evidence="3">Prenyltransferase/squalene oxidase-like repeat protein</fullName>
    </recommendedName>
</protein>
<organism evidence="1 2">
    <name type="scientific">Murinocardiopsis flavida</name>
    <dbReference type="NCBI Taxonomy" id="645275"/>
    <lineage>
        <taxon>Bacteria</taxon>
        <taxon>Bacillati</taxon>
        <taxon>Actinomycetota</taxon>
        <taxon>Actinomycetes</taxon>
        <taxon>Streptosporangiales</taxon>
        <taxon>Nocardiopsidaceae</taxon>
        <taxon>Murinocardiopsis</taxon>
    </lineage>
</organism>